<feature type="domain" description="Glucose-methanol-choline oxidoreductase N-terminal" evidence="6">
    <location>
        <begin position="295"/>
        <end position="318"/>
    </location>
</feature>
<evidence type="ECO:0000313" key="9">
    <source>
        <dbReference type="Proteomes" id="UP001063166"/>
    </source>
</evidence>
<keyword evidence="9" id="KW-1185">Reference proteome</keyword>
<proteinExistence type="inferred from homology"/>
<dbReference type="Gene3D" id="3.50.50.60">
    <property type="entry name" value="FAD/NAD(P)-binding domain"/>
    <property type="match status" value="1"/>
</dbReference>
<protein>
    <submittedName>
        <fullName evidence="8">Aryl-alcohol oxidase</fullName>
    </submittedName>
</protein>
<dbReference type="PROSITE" id="PS00624">
    <property type="entry name" value="GMC_OXRED_2"/>
    <property type="match status" value="1"/>
</dbReference>
<dbReference type="EMBL" id="BRPK01000006">
    <property type="protein sequence ID" value="GLB39193.1"/>
    <property type="molecule type" value="Genomic_DNA"/>
</dbReference>
<comment type="cofactor">
    <cofactor evidence="1">
        <name>FAD</name>
        <dbReference type="ChEBI" id="CHEBI:57692"/>
    </cofactor>
</comment>
<keyword evidence="3 5" id="KW-0285">Flavoprotein</keyword>
<dbReference type="InterPro" id="IPR007867">
    <property type="entry name" value="GMC_OxRtase_C"/>
</dbReference>
<keyword evidence="4 5" id="KW-0274">FAD</keyword>
<dbReference type="PROSITE" id="PS00623">
    <property type="entry name" value="GMC_OXRED_1"/>
    <property type="match status" value="1"/>
</dbReference>
<evidence type="ECO:0000256" key="1">
    <source>
        <dbReference type="ARBA" id="ARBA00001974"/>
    </source>
</evidence>
<dbReference type="SUPFAM" id="SSF51905">
    <property type="entry name" value="FAD/NAD(P)-binding domain"/>
    <property type="match status" value="1"/>
</dbReference>
<dbReference type="InterPro" id="IPR000172">
    <property type="entry name" value="GMC_OxRdtase_N"/>
</dbReference>
<name>A0A9P3PNM2_LYOSH</name>
<dbReference type="OrthoDB" id="269227at2759"/>
<evidence type="ECO:0000313" key="8">
    <source>
        <dbReference type="EMBL" id="GLB39193.1"/>
    </source>
</evidence>
<reference evidence="8" key="1">
    <citation type="submission" date="2022-07" db="EMBL/GenBank/DDBJ databases">
        <title>The genome of Lyophyllum shimeji provides insight into the initial evolution of ectomycorrhizal fungal genome.</title>
        <authorList>
            <person name="Kobayashi Y."/>
            <person name="Shibata T."/>
            <person name="Hirakawa H."/>
            <person name="Shigenobu S."/>
            <person name="Nishiyama T."/>
            <person name="Yamada A."/>
            <person name="Hasebe M."/>
            <person name="Kawaguchi M."/>
        </authorList>
    </citation>
    <scope>NUCLEOTIDE SEQUENCE</scope>
    <source>
        <strain evidence="8">AT787</strain>
    </source>
</reference>
<evidence type="ECO:0000256" key="2">
    <source>
        <dbReference type="ARBA" id="ARBA00010790"/>
    </source>
</evidence>
<evidence type="ECO:0000256" key="5">
    <source>
        <dbReference type="RuleBase" id="RU003968"/>
    </source>
</evidence>
<feature type="domain" description="Glucose-methanol-choline oxidoreductase N-terminal" evidence="7">
    <location>
        <begin position="490"/>
        <end position="504"/>
    </location>
</feature>
<dbReference type="SUPFAM" id="SSF54373">
    <property type="entry name" value="FAD-linked reductases, C-terminal domain"/>
    <property type="match status" value="1"/>
</dbReference>
<evidence type="ECO:0000256" key="3">
    <source>
        <dbReference type="ARBA" id="ARBA00022630"/>
    </source>
</evidence>
<dbReference type="GO" id="GO:0050660">
    <property type="term" value="F:flavin adenine dinucleotide binding"/>
    <property type="evidence" value="ECO:0007669"/>
    <property type="project" value="InterPro"/>
</dbReference>
<dbReference type="AlphaFoldDB" id="A0A9P3PNM2"/>
<comment type="caution">
    <text evidence="8">The sequence shown here is derived from an EMBL/GenBank/DDBJ whole genome shotgun (WGS) entry which is preliminary data.</text>
</comment>
<dbReference type="InterPro" id="IPR036188">
    <property type="entry name" value="FAD/NAD-bd_sf"/>
</dbReference>
<dbReference type="InterPro" id="IPR012132">
    <property type="entry name" value="GMC_OxRdtase"/>
</dbReference>
<accession>A0A9P3PNM2</accession>
<dbReference type="Pfam" id="PF00732">
    <property type="entry name" value="GMC_oxred_N"/>
    <property type="match status" value="1"/>
</dbReference>
<dbReference type="Proteomes" id="UP001063166">
    <property type="component" value="Unassembled WGS sequence"/>
</dbReference>
<dbReference type="PANTHER" id="PTHR11552">
    <property type="entry name" value="GLUCOSE-METHANOL-CHOLINE GMC OXIDOREDUCTASE"/>
    <property type="match status" value="1"/>
</dbReference>
<dbReference type="GO" id="GO:0016614">
    <property type="term" value="F:oxidoreductase activity, acting on CH-OH group of donors"/>
    <property type="evidence" value="ECO:0007669"/>
    <property type="project" value="InterPro"/>
</dbReference>
<dbReference type="Gene3D" id="3.30.560.10">
    <property type="entry name" value="Glucose Oxidase, domain 3"/>
    <property type="match status" value="1"/>
</dbReference>
<evidence type="ECO:0000259" key="7">
    <source>
        <dbReference type="PROSITE" id="PS00624"/>
    </source>
</evidence>
<gene>
    <name evidence="8" type="ORF">LshimejAT787_0603550</name>
</gene>
<organism evidence="8 9">
    <name type="scientific">Lyophyllum shimeji</name>
    <name type="common">Hon-shimeji</name>
    <name type="synonym">Tricholoma shimeji</name>
    <dbReference type="NCBI Taxonomy" id="47721"/>
    <lineage>
        <taxon>Eukaryota</taxon>
        <taxon>Fungi</taxon>
        <taxon>Dikarya</taxon>
        <taxon>Basidiomycota</taxon>
        <taxon>Agaricomycotina</taxon>
        <taxon>Agaricomycetes</taxon>
        <taxon>Agaricomycetidae</taxon>
        <taxon>Agaricales</taxon>
        <taxon>Tricholomatineae</taxon>
        <taxon>Lyophyllaceae</taxon>
        <taxon>Lyophyllum</taxon>
    </lineage>
</organism>
<evidence type="ECO:0000259" key="6">
    <source>
        <dbReference type="PROSITE" id="PS00623"/>
    </source>
</evidence>
<dbReference type="PANTHER" id="PTHR11552:SF147">
    <property type="entry name" value="CHOLINE DEHYDROGENASE, MITOCHONDRIAL"/>
    <property type="match status" value="1"/>
</dbReference>
<evidence type="ECO:0000256" key="4">
    <source>
        <dbReference type="ARBA" id="ARBA00022827"/>
    </source>
</evidence>
<sequence length="781" mass="84504">MAVLRRWWVCDSSLEAPSCVISSRRNPSSAYRGVVELTATRHRSEGPAFFWSSDKAVEWLIGAQYAREQNSTPLLFLLHETCCTRRNHGGDVHVFRIPFSLVALSDVKNLCICTPLRRPINFQVLKRSCRGAPPPRIAAFRPRVFVYPQSLLVESGTITAWDLPNHRQYQGTETVHVSPVTFPCVATPPYRASLCSSETALGAVTGYNFSLQQDTRYDFVIVGGGTAGNVLANRLTENPKYKVLLLEAGGSQEGVIASTIPFLAGTLAPNTPYDWNYTTTPQAGLGGRSIPYPRGRMLGGSSSINYLMYTRGAAEDYDKFAKITGDQGWSWKQLQPYFQKNEKWTVPADKHNTTGQFDPQYHSFNGMTAVTLSGSPTGIDGRIIKATTQLGPQYKFNLDMNSGNMLGIGWIQITVDGAKRSSSATSYLAPPFLKRPNLHVLLNAQVSRLIQTGKDKGKGLPAFRAVEFRTSPQGPLLTVTATKEVILSAGAVGTPHILLNSGIGNQNSLKAVGVQSLVNLPDVGENMRDHSFIGNPWLVNSTDTFEPFLRDPAVQQKQLAQWAQNGTGPLVNTICSHLGFFRLPKNSPVLANGGDPTPGPNTPHYEFLVSNGLPLPGAPPTGNFIGVGSVVLSTTSRGSVKLRSNNPFDAPLIDPALLKSDFDKVTMREAVKTAIGFLKAPAWSDYVIEQIGPFAGVKTDAQIDAYVAANAGTIFHPAGTAAMSPRASSKGVTDPDLKLKKAAGVRVVDASVFPFVPSAHLQAPVYVFAERAADLIKASYS</sequence>
<dbReference type="Pfam" id="PF05199">
    <property type="entry name" value="GMC_oxred_C"/>
    <property type="match status" value="1"/>
</dbReference>
<comment type="similarity">
    <text evidence="2 5">Belongs to the GMC oxidoreductase family.</text>
</comment>